<dbReference type="InterPro" id="IPR001867">
    <property type="entry name" value="OmpR/PhoB-type_DNA-bd"/>
</dbReference>
<keyword evidence="3" id="KW-1133">Transmembrane helix</keyword>
<keyword evidence="6" id="KW-1185">Reference proteome</keyword>
<dbReference type="PROSITE" id="PS51755">
    <property type="entry name" value="OMPR_PHOB"/>
    <property type="match status" value="1"/>
</dbReference>
<reference evidence="6" key="1">
    <citation type="journal article" date="2019" name="Int. J. Syst. Evol. Microbiol.">
        <title>The Global Catalogue of Microorganisms (GCM) 10K type strain sequencing project: providing services to taxonomists for standard genome sequencing and annotation.</title>
        <authorList>
            <consortium name="The Broad Institute Genomics Platform"/>
            <consortium name="The Broad Institute Genome Sequencing Center for Infectious Disease"/>
            <person name="Wu L."/>
            <person name="Ma J."/>
        </authorList>
    </citation>
    <scope>NUCLEOTIDE SEQUENCE [LARGE SCALE GENOMIC DNA]</scope>
    <source>
        <strain evidence="6">KCTC 42730</strain>
    </source>
</reference>
<dbReference type="Gene3D" id="1.10.10.10">
    <property type="entry name" value="Winged helix-like DNA-binding domain superfamily/Winged helix DNA-binding domain"/>
    <property type="match status" value="1"/>
</dbReference>
<protein>
    <submittedName>
        <fullName evidence="5">Transcriptional regulator</fullName>
    </submittedName>
</protein>
<feature type="DNA-binding region" description="OmpR/PhoB-type" evidence="2">
    <location>
        <begin position="1"/>
        <end position="93"/>
    </location>
</feature>
<dbReference type="SMART" id="SM00862">
    <property type="entry name" value="Trans_reg_C"/>
    <property type="match status" value="1"/>
</dbReference>
<evidence type="ECO:0000256" key="2">
    <source>
        <dbReference type="PROSITE-ProRule" id="PRU01091"/>
    </source>
</evidence>
<feature type="domain" description="OmpR/PhoB-type" evidence="4">
    <location>
        <begin position="1"/>
        <end position="93"/>
    </location>
</feature>
<dbReference type="EMBL" id="JBHRSD010000011">
    <property type="protein sequence ID" value="MFC3032261.1"/>
    <property type="molecule type" value="Genomic_DNA"/>
</dbReference>
<proteinExistence type="predicted"/>
<dbReference type="InterPro" id="IPR016032">
    <property type="entry name" value="Sig_transdc_resp-reg_C-effctor"/>
</dbReference>
<keyword evidence="1 2" id="KW-0238">DNA-binding</keyword>
<dbReference type="RefSeq" id="WP_377122503.1">
    <property type="nucleotide sequence ID" value="NZ_JBHRSD010000011.1"/>
</dbReference>
<dbReference type="SUPFAM" id="SSF48452">
    <property type="entry name" value="TPR-like"/>
    <property type="match status" value="2"/>
</dbReference>
<comment type="caution">
    <text evidence="5">The sequence shown here is derived from an EMBL/GenBank/DDBJ whole genome shotgun (WGS) entry which is preliminary data.</text>
</comment>
<organism evidence="5 6">
    <name type="scientific">Pseudoalteromonas fenneropenaei</name>
    <dbReference type="NCBI Taxonomy" id="1737459"/>
    <lineage>
        <taxon>Bacteria</taxon>
        <taxon>Pseudomonadati</taxon>
        <taxon>Pseudomonadota</taxon>
        <taxon>Gammaproteobacteria</taxon>
        <taxon>Alteromonadales</taxon>
        <taxon>Pseudoalteromonadaceae</taxon>
        <taxon>Pseudoalteromonas</taxon>
    </lineage>
</organism>
<sequence length="544" mass="59800">MNYSGDGFEIDLTQGIVLYGEHKHTLRAKTLQVLTYLLTHRDSVVTKVQLLEVVWPDVVVQEQVLVQSIKEIRDILGNEVIKTFPRQGYRWVAPVTVRHTPAAANSSRTRGYLLAASLVLVVLVAGWWLQSIQHKAAPLAIAFLPVSNAVPDSLHSWVPLAGQRFLTAAMSQDDHASYWQVIPAERVLSGLERLSGDALVRLAQGDSHDVKQHLAADVVVATKLLGYPEDFQLQYDLYLPMSHERGVVFGASVEACFAQLVESLAARFELSVSAQNPPRLQRDFSNAALVSGIEHYLQGDFSAAIALLASARLADPDALAATRYLAASYANNGEIQAALEVLTQGLARIAETQTAHKQDAREVLRTHLLLGYLQLNWFADDLEQLQQAEQHVETARNMAVAQDDKVFIAYSLEELAKIKRLQGQFDLAQAHLQAALAIHSQLSGNYGQTATLIELSKVAAAQAAFSQAWQYLAAAETIANQYQVAANQIWVLLAKADLAKQLADHQQAQQFAMQAHAIAKQSDDPILVARVDTWLGNAAFYLVN</sequence>
<dbReference type="InterPro" id="IPR011990">
    <property type="entry name" value="TPR-like_helical_dom_sf"/>
</dbReference>
<dbReference type="InterPro" id="IPR036388">
    <property type="entry name" value="WH-like_DNA-bd_sf"/>
</dbReference>
<accession>A0ABV7CI92</accession>
<feature type="transmembrane region" description="Helical" evidence="3">
    <location>
        <begin position="111"/>
        <end position="129"/>
    </location>
</feature>
<gene>
    <name evidence="5" type="ORF">ACFOEE_07010</name>
</gene>
<dbReference type="Proteomes" id="UP001595453">
    <property type="component" value="Unassembled WGS sequence"/>
</dbReference>
<keyword evidence="3" id="KW-0472">Membrane</keyword>
<dbReference type="SUPFAM" id="SSF46894">
    <property type="entry name" value="C-terminal effector domain of the bipartite response regulators"/>
    <property type="match status" value="1"/>
</dbReference>
<dbReference type="Pfam" id="PF00486">
    <property type="entry name" value="Trans_reg_C"/>
    <property type="match status" value="1"/>
</dbReference>
<evidence type="ECO:0000256" key="3">
    <source>
        <dbReference type="SAM" id="Phobius"/>
    </source>
</evidence>
<evidence type="ECO:0000313" key="5">
    <source>
        <dbReference type="EMBL" id="MFC3032261.1"/>
    </source>
</evidence>
<name>A0ABV7CI92_9GAMM</name>
<keyword evidence="3" id="KW-0812">Transmembrane</keyword>
<evidence type="ECO:0000259" key="4">
    <source>
        <dbReference type="PROSITE" id="PS51755"/>
    </source>
</evidence>
<evidence type="ECO:0000313" key="6">
    <source>
        <dbReference type="Proteomes" id="UP001595453"/>
    </source>
</evidence>
<evidence type="ECO:0000256" key="1">
    <source>
        <dbReference type="ARBA" id="ARBA00023125"/>
    </source>
</evidence>
<dbReference type="Gene3D" id="1.25.40.10">
    <property type="entry name" value="Tetratricopeptide repeat domain"/>
    <property type="match status" value="1"/>
</dbReference>